<feature type="domain" description="2Fe-2S ferredoxin-type" evidence="1">
    <location>
        <begin position="2"/>
        <end position="91"/>
    </location>
</feature>
<reference evidence="2 3" key="1">
    <citation type="submission" date="2024-06" db="EMBL/GenBank/DDBJ databases">
        <title>Genomic Encyclopedia of Type Strains, Phase V (KMG-V): Genome sequencing to study the core and pangenomes of soil and plant-associated prokaryotes.</title>
        <authorList>
            <person name="Whitman W."/>
        </authorList>
    </citation>
    <scope>NUCLEOTIDE SEQUENCE [LARGE SCALE GENOMIC DNA]</scope>
    <source>
        <strain evidence="2 3">NE40</strain>
    </source>
</reference>
<comment type="caution">
    <text evidence="2">The sequence shown here is derived from an EMBL/GenBank/DDBJ whole genome shotgun (WGS) entry which is preliminary data.</text>
</comment>
<dbReference type="Gene3D" id="3.10.20.30">
    <property type="match status" value="1"/>
</dbReference>
<name>A0ABV2SM74_9GAMM</name>
<dbReference type="InterPro" id="IPR001041">
    <property type="entry name" value="2Fe-2S_ferredoxin-type"/>
</dbReference>
<keyword evidence="3" id="KW-1185">Reference proteome</keyword>
<dbReference type="RefSeq" id="WP_354008448.1">
    <property type="nucleotide sequence ID" value="NZ_JBEWTA010000001.1"/>
</dbReference>
<dbReference type="SUPFAM" id="SSF54292">
    <property type="entry name" value="2Fe-2S ferredoxin-like"/>
    <property type="match status" value="1"/>
</dbReference>
<sequence>MTAFDVCLDGETQEVPYETGDTLLQSMLKAGIDAPFSCEESMCAACICSVEGGETVLGNNEVLTEEELDEGLTLACQCRPMSGPLKVVFED</sequence>
<dbReference type="PROSITE" id="PS51085">
    <property type="entry name" value="2FE2S_FER_2"/>
    <property type="match status" value="1"/>
</dbReference>
<dbReference type="Pfam" id="PF00111">
    <property type="entry name" value="Fer2"/>
    <property type="match status" value="1"/>
</dbReference>
<evidence type="ECO:0000313" key="3">
    <source>
        <dbReference type="Proteomes" id="UP001549366"/>
    </source>
</evidence>
<accession>A0ABV2SM74</accession>
<evidence type="ECO:0000259" key="1">
    <source>
        <dbReference type="PROSITE" id="PS51085"/>
    </source>
</evidence>
<dbReference type="EMBL" id="JBEWTB010000002">
    <property type="protein sequence ID" value="MET4758356.1"/>
    <property type="molecule type" value="Genomic_DNA"/>
</dbReference>
<proteinExistence type="predicted"/>
<dbReference type="CDD" id="cd00207">
    <property type="entry name" value="fer2"/>
    <property type="match status" value="1"/>
</dbReference>
<dbReference type="InterPro" id="IPR036010">
    <property type="entry name" value="2Fe-2S_ferredoxin-like_sf"/>
</dbReference>
<dbReference type="Proteomes" id="UP001549366">
    <property type="component" value="Unassembled WGS sequence"/>
</dbReference>
<gene>
    <name evidence="2" type="ORF">V5J35_003548</name>
</gene>
<organism evidence="2 3">
    <name type="scientific">Endozoicomonas lisbonensis</name>
    <dbReference type="NCBI Taxonomy" id="3120522"/>
    <lineage>
        <taxon>Bacteria</taxon>
        <taxon>Pseudomonadati</taxon>
        <taxon>Pseudomonadota</taxon>
        <taxon>Gammaproteobacteria</taxon>
        <taxon>Oceanospirillales</taxon>
        <taxon>Endozoicomonadaceae</taxon>
        <taxon>Endozoicomonas</taxon>
    </lineage>
</organism>
<dbReference type="InterPro" id="IPR012675">
    <property type="entry name" value="Beta-grasp_dom_sf"/>
</dbReference>
<protein>
    <submittedName>
        <fullName evidence="2">Ferredoxin</fullName>
    </submittedName>
</protein>
<evidence type="ECO:0000313" key="2">
    <source>
        <dbReference type="EMBL" id="MET4758356.1"/>
    </source>
</evidence>